<reference evidence="1 2" key="1">
    <citation type="submission" date="2018-08" db="EMBL/GenBank/DDBJ databases">
        <title>A genome reference for cultivated species of the human gut microbiota.</title>
        <authorList>
            <person name="Zou Y."/>
            <person name="Xue W."/>
            <person name="Luo G."/>
        </authorList>
    </citation>
    <scope>NUCLEOTIDE SEQUENCE [LARGE SCALE GENOMIC DNA]</scope>
    <source>
        <strain evidence="1 2">AF45-14BH</strain>
    </source>
</reference>
<dbReference type="AlphaFoldDB" id="A0A415G473"/>
<dbReference type="RefSeq" id="WP_118315070.1">
    <property type="nucleotide sequence ID" value="NZ_DBGCSG010000134.1"/>
</dbReference>
<comment type="caution">
    <text evidence="1">The sequence shown here is derived from an EMBL/GenBank/DDBJ whole genome shotgun (WGS) entry which is preliminary data.</text>
</comment>
<dbReference type="EMBL" id="QRNJ01000068">
    <property type="protein sequence ID" value="RHK35102.1"/>
    <property type="molecule type" value="Genomic_DNA"/>
</dbReference>
<dbReference type="Proteomes" id="UP000283497">
    <property type="component" value="Unassembled WGS sequence"/>
</dbReference>
<evidence type="ECO:0000313" key="2">
    <source>
        <dbReference type="Proteomes" id="UP000283497"/>
    </source>
</evidence>
<protein>
    <submittedName>
        <fullName evidence="1">Uncharacterized protein</fullName>
    </submittedName>
</protein>
<proteinExistence type="predicted"/>
<sequence length="338" mass="39981">MTRGYFVEEKGKKIYGAEIKSDVYLSGIGRCIIEAFAKGEEKAYMEKLRQEMDEKQREDLDQYICPEWYRITKKSEKDAHVQEYGYVLKGDLLKVYNYGKLFITITRETATEWVYLCDNEHLINDSLLYSDKKLRHEYSKEFSVYRYLQKQLDAGIKAMDIVFPVKRYSYMDLSDNHTMDVWHRSDAPAYLKFLKFKDIANEIKFIASLEFGKWEVAIQLPYIRIPLSVQSARTETGVMKNLREYIKNNENALRDFLLVSNKYDEVKKQMISDSGITSIADVEVNNMKSFGDYIRQFENYVKDKNWLFQTSHFSINRAIVNLREEYDRLVTKVDSKAM</sequence>
<organism evidence="1 2">
    <name type="scientific">Anaerobutyricum hallii</name>
    <dbReference type="NCBI Taxonomy" id="39488"/>
    <lineage>
        <taxon>Bacteria</taxon>
        <taxon>Bacillati</taxon>
        <taxon>Bacillota</taxon>
        <taxon>Clostridia</taxon>
        <taxon>Lachnospirales</taxon>
        <taxon>Lachnospiraceae</taxon>
        <taxon>Anaerobutyricum</taxon>
    </lineage>
</organism>
<gene>
    <name evidence="1" type="ORF">DW068_13845</name>
</gene>
<name>A0A415G473_9FIRM</name>
<evidence type="ECO:0000313" key="1">
    <source>
        <dbReference type="EMBL" id="RHK35102.1"/>
    </source>
</evidence>
<accession>A0A415G473</accession>